<evidence type="ECO:0000256" key="2">
    <source>
        <dbReference type="ARBA" id="ARBA00022649"/>
    </source>
</evidence>
<accession>A0A2M8FES6</accession>
<sequence length="112" mass="13206">MLIMSQHLLQRKYLQYCVKNMYKVTWLKPALDDVAKIVTYTKTEWGIAQADKIVDIFEQTTRFLSESPKIGKRVRRKNVYALVLSKVPFVVVYEMKGQDVIVNKVIHMSKRR</sequence>
<comment type="caution">
    <text evidence="3">The sequence shown here is derived from an EMBL/GenBank/DDBJ whole genome shotgun (WGS) entry which is preliminary data.</text>
</comment>
<evidence type="ECO:0000313" key="4">
    <source>
        <dbReference type="Proteomes" id="UP000230391"/>
    </source>
</evidence>
<reference evidence="4" key="1">
    <citation type="submission" date="2017-09" db="EMBL/GenBank/DDBJ databases">
        <title>Depth-based differentiation of microbial function through sediment-hosted aquifers and enrichment of novel symbionts in the deep terrestrial subsurface.</title>
        <authorList>
            <person name="Probst A.J."/>
            <person name="Ladd B."/>
            <person name="Jarett J.K."/>
            <person name="Geller-Mcgrath D.E."/>
            <person name="Sieber C.M.K."/>
            <person name="Emerson J.B."/>
            <person name="Anantharaman K."/>
            <person name="Thomas B.C."/>
            <person name="Malmstrom R."/>
            <person name="Stieglmeier M."/>
            <person name="Klingl A."/>
            <person name="Woyke T."/>
            <person name="Ryan C.M."/>
            <person name="Banfield J.F."/>
        </authorList>
    </citation>
    <scope>NUCLEOTIDE SEQUENCE [LARGE SCALE GENOMIC DNA]</scope>
</reference>
<dbReference type="InterPro" id="IPR035093">
    <property type="entry name" value="RelE/ParE_toxin_dom_sf"/>
</dbReference>
<dbReference type="InterPro" id="IPR051803">
    <property type="entry name" value="TA_system_RelE-like_toxin"/>
</dbReference>
<protein>
    <recommendedName>
        <fullName evidence="5">Type II toxin-antitoxin system RelE/ParE family toxin</fullName>
    </recommendedName>
</protein>
<keyword evidence="2" id="KW-1277">Toxin-antitoxin system</keyword>
<dbReference type="Pfam" id="PF05016">
    <property type="entry name" value="ParE_toxin"/>
    <property type="match status" value="1"/>
</dbReference>
<name>A0A2M8FES6_9BACT</name>
<gene>
    <name evidence="3" type="ORF">CO026_01900</name>
</gene>
<dbReference type="EMBL" id="PFRD01000074">
    <property type="protein sequence ID" value="PJC56148.1"/>
    <property type="molecule type" value="Genomic_DNA"/>
</dbReference>
<proteinExistence type="inferred from homology"/>
<comment type="similarity">
    <text evidence="1">Belongs to the RelE toxin family.</text>
</comment>
<evidence type="ECO:0008006" key="5">
    <source>
        <dbReference type="Google" id="ProtNLM"/>
    </source>
</evidence>
<dbReference type="PANTHER" id="PTHR33755">
    <property type="entry name" value="TOXIN PARE1-RELATED"/>
    <property type="match status" value="1"/>
</dbReference>
<dbReference type="Proteomes" id="UP000230391">
    <property type="component" value="Unassembled WGS sequence"/>
</dbReference>
<dbReference type="InterPro" id="IPR007712">
    <property type="entry name" value="RelE/ParE_toxin"/>
</dbReference>
<evidence type="ECO:0000256" key="1">
    <source>
        <dbReference type="ARBA" id="ARBA00006226"/>
    </source>
</evidence>
<dbReference type="Gene3D" id="3.30.2310.20">
    <property type="entry name" value="RelE-like"/>
    <property type="match status" value="1"/>
</dbReference>
<dbReference type="AlphaFoldDB" id="A0A2M8FES6"/>
<organism evidence="3 4">
    <name type="scientific">Candidatus Kaiserbacteria bacterium CG_4_9_14_0_2_um_filter_41_32</name>
    <dbReference type="NCBI Taxonomy" id="1974601"/>
    <lineage>
        <taxon>Bacteria</taxon>
        <taxon>Candidatus Kaiseribacteriota</taxon>
    </lineage>
</organism>
<dbReference type="PANTHER" id="PTHR33755:SF7">
    <property type="entry name" value="TOXIN MODULE OF TOXIN-ANTITOXIN SYSTEM RELE_STBE FAMILY"/>
    <property type="match status" value="1"/>
</dbReference>
<evidence type="ECO:0000313" key="3">
    <source>
        <dbReference type="EMBL" id="PJC56148.1"/>
    </source>
</evidence>